<evidence type="ECO:0000313" key="2">
    <source>
        <dbReference type="Proteomes" id="UP000308652"/>
    </source>
</evidence>
<sequence>MSAISEKRLATLGSHLQRYTLPEMEQYTNVYPIPGHKSHKNYLNVRPEDWRQDFYDMEIVKWDLVVNAWLNDHLSPVPLDLHLEVDEKTSLSHLLSEELPTHLSKRPTDMDSLVPWVADLPLAIVQDVLHLAFPETREWSFQWNDTSEPDSHIFQHFTWTPSESYDPALAQTRSVVVAVQPPWILSDMDFKQFARCKTFPPCRASGTAFSTPLQSHHRVWAKLWDTCAIQDSHWFILTSYRHWVFGAFSMGRTHAYLSEVYDFEHSNPTVIQCIAFWICSAMQMTGCWIAPKKGLLEPVSALKRPKVTQVNEAFPTPARSESDWTDRSTAPGSSAGIWTGLEPDVSDMGSEHGFATPRNRTPEPGIPSQFLEGWLKNTVSTGIAGRPENDAMKMTLLADIDAIGRDAYQGEWLMG</sequence>
<keyword evidence="2" id="KW-1185">Reference proteome</keyword>
<name>A0A5C3MCG9_9AGAR</name>
<organism evidence="1 2">
    <name type="scientific">Crucibulum laeve</name>
    <dbReference type="NCBI Taxonomy" id="68775"/>
    <lineage>
        <taxon>Eukaryota</taxon>
        <taxon>Fungi</taxon>
        <taxon>Dikarya</taxon>
        <taxon>Basidiomycota</taxon>
        <taxon>Agaricomycotina</taxon>
        <taxon>Agaricomycetes</taxon>
        <taxon>Agaricomycetidae</taxon>
        <taxon>Agaricales</taxon>
        <taxon>Agaricineae</taxon>
        <taxon>Nidulariaceae</taxon>
        <taxon>Crucibulum</taxon>
    </lineage>
</organism>
<dbReference type="OrthoDB" id="2579508at2759"/>
<dbReference type="EMBL" id="ML213592">
    <property type="protein sequence ID" value="TFK42607.1"/>
    <property type="molecule type" value="Genomic_DNA"/>
</dbReference>
<dbReference type="AlphaFoldDB" id="A0A5C3MCG9"/>
<reference evidence="1 2" key="1">
    <citation type="journal article" date="2019" name="Nat. Ecol. Evol.">
        <title>Megaphylogeny resolves global patterns of mushroom evolution.</title>
        <authorList>
            <person name="Varga T."/>
            <person name="Krizsan K."/>
            <person name="Foldi C."/>
            <person name="Dima B."/>
            <person name="Sanchez-Garcia M."/>
            <person name="Sanchez-Ramirez S."/>
            <person name="Szollosi G.J."/>
            <person name="Szarkandi J.G."/>
            <person name="Papp V."/>
            <person name="Albert L."/>
            <person name="Andreopoulos W."/>
            <person name="Angelini C."/>
            <person name="Antonin V."/>
            <person name="Barry K.W."/>
            <person name="Bougher N.L."/>
            <person name="Buchanan P."/>
            <person name="Buyck B."/>
            <person name="Bense V."/>
            <person name="Catcheside P."/>
            <person name="Chovatia M."/>
            <person name="Cooper J."/>
            <person name="Damon W."/>
            <person name="Desjardin D."/>
            <person name="Finy P."/>
            <person name="Geml J."/>
            <person name="Haridas S."/>
            <person name="Hughes K."/>
            <person name="Justo A."/>
            <person name="Karasinski D."/>
            <person name="Kautmanova I."/>
            <person name="Kiss B."/>
            <person name="Kocsube S."/>
            <person name="Kotiranta H."/>
            <person name="LaButti K.M."/>
            <person name="Lechner B.E."/>
            <person name="Liimatainen K."/>
            <person name="Lipzen A."/>
            <person name="Lukacs Z."/>
            <person name="Mihaltcheva S."/>
            <person name="Morgado L.N."/>
            <person name="Niskanen T."/>
            <person name="Noordeloos M.E."/>
            <person name="Ohm R.A."/>
            <person name="Ortiz-Santana B."/>
            <person name="Ovrebo C."/>
            <person name="Racz N."/>
            <person name="Riley R."/>
            <person name="Savchenko A."/>
            <person name="Shiryaev A."/>
            <person name="Soop K."/>
            <person name="Spirin V."/>
            <person name="Szebenyi C."/>
            <person name="Tomsovsky M."/>
            <person name="Tulloss R.E."/>
            <person name="Uehling J."/>
            <person name="Grigoriev I.V."/>
            <person name="Vagvolgyi C."/>
            <person name="Papp T."/>
            <person name="Martin F.M."/>
            <person name="Miettinen O."/>
            <person name="Hibbett D.S."/>
            <person name="Nagy L.G."/>
        </authorList>
    </citation>
    <scope>NUCLEOTIDE SEQUENCE [LARGE SCALE GENOMIC DNA]</scope>
    <source>
        <strain evidence="1 2">CBS 166.37</strain>
    </source>
</reference>
<evidence type="ECO:0000313" key="1">
    <source>
        <dbReference type="EMBL" id="TFK42607.1"/>
    </source>
</evidence>
<accession>A0A5C3MCG9</accession>
<gene>
    <name evidence="1" type="ORF">BDQ12DRAFT_676485</name>
</gene>
<proteinExistence type="predicted"/>
<protein>
    <submittedName>
        <fullName evidence="1">Uncharacterized protein</fullName>
    </submittedName>
</protein>
<dbReference type="Proteomes" id="UP000308652">
    <property type="component" value="Unassembled WGS sequence"/>
</dbReference>